<proteinExistence type="predicted"/>
<name>A0A5J4WN55_9EUKA</name>
<dbReference type="EMBL" id="SNRW01001536">
    <property type="protein sequence ID" value="KAA6396022.1"/>
    <property type="molecule type" value="Genomic_DNA"/>
</dbReference>
<protein>
    <submittedName>
        <fullName evidence="1">Uncharacterized protein</fullName>
    </submittedName>
</protein>
<dbReference type="AlphaFoldDB" id="A0A5J4WN55"/>
<accession>A0A5J4WN55</accession>
<evidence type="ECO:0000313" key="2">
    <source>
        <dbReference type="Proteomes" id="UP000324800"/>
    </source>
</evidence>
<sequence>MLERDRTDFAPDRAGFKTCGEQLKKEIEQISRQIGRGSKRAASSQILHDCVKTQMEQPTAQSRVTQVKVVKEKKLNGEGIDKDGYIYVKMIGVSPYETIHQVHNYNTEDNFYETIHQASNHNARQTGYIWEKQMLYDLSIF</sequence>
<evidence type="ECO:0000313" key="1">
    <source>
        <dbReference type="EMBL" id="KAA6396022.1"/>
    </source>
</evidence>
<organism evidence="1 2">
    <name type="scientific">Streblomastix strix</name>
    <dbReference type="NCBI Taxonomy" id="222440"/>
    <lineage>
        <taxon>Eukaryota</taxon>
        <taxon>Metamonada</taxon>
        <taxon>Preaxostyla</taxon>
        <taxon>Oxymonadida</taxon>
        <taxon>Streblomastigidae</taxon>
        <taxon>Streblomastix</taxon>
    </lineage>
</organism>
<dbReference type="Proteomes" id="UP000324800">
    <property type="component" value="Unassembled WGS sequence"/>
</dbReference>
<comment type="caution">
    <text evidence="1">The sequence shown here is derived from an EMBL/GenBank/DDBJ whole genome shotgun (WGS) entry which is preliminary data.</text>
</comment>
<reference evidence="1 2" key="1">
    <citation type="submission" date="2019-03" db="EMBL/GenBank/DDBJ databases">
        <title>Single cell metagenomics reveals metabolic interactions within the superorganism composed of flagellate Streblomastix strix and complex community of Bacteroidetes bacteria on its surface.</title>
        <authorList>
            <person name="Treitli S.C."/>
            <person name="Kolisko M."/>
            <person name="Husnik F."/>
            <person name="Keeling P."/>
            <person name="Hampl V."/>
        </authorList>
    </citation>
    <scope>NUCLEOTIDE SEQUENCE [LARGE SCALE GENOMIC DNA]</scope>
    <source>
        <strain evidence="1">ST1C</strain>
    </source>
</reference>
<gene>
    <name evidence="1" type="ORF">EZS28_008454</name>
</gene>